<name>A0A540MN78_MALBA</name>
<keyword evidence="2" id="KW-1185">Reference proteome</keyword>
<gene>
    <name evidence="1" type="ORF">C1H46_014169</name>
</gene>
<sequence>MVKWTRSSYERLLAKAFKYWLRSSKRLLTKANYTTFTMFTFVDDDQWIQDDENVLKMITNATRACLEDDDILVRNSSDLWFTRDGLSAFAYHFGGIKSA</sequence>
<organism evidence="1 2">
    <name type="scientific">Malus baccata</name>
    <name type="common">Siberian crab apple</name>
    <name type="synonym">Pyrus baccata</name>
    <dbReference type="NCBI Taxonomy" id="106549"/>
    <lineage>
        <taxon>Eukaryota</taxon>
        <taxon>Viridiplantae</taxon>
        <taxon>Streptophyta</taxon>
        <taxon>Embryophyta</taxon>
        <taxon>Tracheophyta</taxon>
        <taxon>Spermatophyta</taxon>
        <taxon>Magnoliopsida</taxon>
        <taxon>eudicotyledons</taxon>
        <taxon>Gunneridae</taxon>
        <taxon>Pentapetalae</taxon>
        <taxon>rosids</taxon>
        <taxon>fabids</taxon>
        <taxon>Rosales</taxon>
        <taxon>Rosaceae</taxon>
        <taxon>Amygdaloideae</taxon>
        <taxon>Maleae</taxon>
        <taxon>Malus</taxon>
    </lineage>
</organism>
<comment type="caution">
    <text evidence="1">The sequence shown here is derived from an EMBL/GenBank/DDBJ whole genome shotgun (WGS) entry which is preliminary data.</text>
</comment>
<dbReference type="AlphaFoldDB" id="A0A540MN78"/>
<dbReference type="EMBL" id="VIEB01000219">
    <property type="protein sequence ID" value="TQE00251.1"/>
    <property type="molecule type" value="Genomic_DNA"/>
</dbReference>
<protein>
    <submittedName>
        <fullName evidence="1">Uncharacterized protein</fullName>
    </submittedName>
</protein>
<evidence type="ECO:0000313" key="1">
    <source>
        <dbReference type="EMBL" id="TQE00251.1"/>
    </source>
</evidence>
<evidence type="ECO:0000313" key="2">
    <source>
        <dbReference type="Proteomes" id="UP000315295"/>
    </source>
</evidence>
<dbReference type="Proteomes" id="UP000315295">
    <property type="component" value="Unassembled WGS sequence"/>
</dbReference>
<proteinExistence type="predicted"/>
<reference evidence="1 2" key="1">
    <citation type="journal article" date="2019" name="G3 (Bethesda)">
        <title>Sequencing of a Wild Apple (Malus baccata) Genome Unravels the Differences Between Cultivated and Wild Apple Species Regarding Disease Resistance and Cold Tolerance.</title>
        <authorList>
            <person name="Chen X."/>
        </authorList>
    </citation>
    <scope>NUCLEOTIDE SEQUENCE [LARGE SCALE GENOMIC DNA]</scope>
    <source>
        <strain evidence="2">cv. Shandingzi</strain>
        <tissue evidence="1">Leaves</tissue>
    </source>
</reference>
<accession>A0A540MN78</accession>